<dbReference type="Proteomes" id="UP000663850">
    <property type="component" value="Unassembled WGS sequence"/>
</dbReference>
<dbReference type="EMBL" id="CAJMWZ010005606">
    <property type="protein sequence ID" value="CAE6508588.1"/>
    <property type="molecule type" value="Genomic_DNA"/>
</dbReference>
<evidence type="ECO:0000313" key="2">
    <source>
        <dbReference type="Proteomes" id="UP000663850"/>
    </source>
</evidence>
<evidence type="ECO:0000313" key="1">
    <source>
        <dbReference type="EMBL" id="CAE6508588.1"/>
    </source>
</evidence>
<sequence>MSTQIHPHWGRPLDLYKDSYQLEAAQQITISAAAEREGLEAIGLVSQLALDVHERNSRHKSNIITLPLLESILKLTLSPNTLRHLDDPFLFSGCIHLMAMVKPLGKPSPFSYEYGYICFRIAAISLGICMLVGNDLLDKALSTIKANPETELLFMLSVSIAQTAQVYIQRGELDGIDPAWDKLRDGPQGANLAIDSDMFLFLETLWKDRILFLQVMKETYSPGLAVLFAVTLKRLRFEELYNNTCSQFRIKVFYETFQHYLLVATTDQMFSLAEIHNYIVGYDGLKAKISTWSRDELAAPL</sequence>
<gene>
    <name evidence="1" type="ORF">RDB_LOCUS103935</name>
</gene>
<proteinExistence type="predicted"/>
<organism evidence="1 2">
    <name type="scientific">Rhizoctonia solani</name>
    <dbReference type="NCBI Taxonomy" id="456999"/>
    <lineage>
        <taxon>Eukaryota</taxon>
        <taxon>Fungi</taxon>
        <taxon>Dikarya</taxon>
        <taxon>Basidiomycota</taxon>
        <taxon>Agaricomycotina</taxon>
        <taxon>Agaricomycetes</taxon>
        <taxon>Cantharellales</taxon>
        <taxon>Ceratobasidiaceae</taxon>
        <taxon>Rhizoctonia</taxon>
    </lineage>
</organism>
<reference evidence="1" key="1">
    <citation type="submission" date="2021-01" db="EMBL/GenBank/DDBJ databases">
        <authorList>
            <person name="Kaushik A."/>
        </authorList>
    </citation>
    <scope>NUCLEOTIDE SEQUENCE</scope>
    <source>
        <strain evidence="1">Type strain: AG8-Rh-89/</strain>
    </source>
</reference>
<comment type="caution">
    <text evidence="1">The sequence shown here is derived from an EMBL/GenBank/DDBJ whole genome shotgun (WGS) entry which is preliminary data.</text>
</comment>
<name>A0A8H3H997_9AGAM</name>
<protein>
    <submittedName>
        <fullName evidence="1">Uncharacterized protein</fullName>
    </submittedName>
</protein>
<accession>A0A8H3H997</accession>
<dbReference type="AlphaFoldDB" id="A0A8H3H997"/>